<dbReference type="SUPFAM" id="SSF49879">
    <property type="entry name" value="SMAD/FHA domain"/>
    <property type="match status" value="1"/>
</dbReference>
<dbReference type="AlphaFoldDB" id="A0A8J7Z0D3"/>
<dbReference type="InterPro" id="IPR050923">
    <property type="entry name" value="Cell_Proc_Reg/RNA_Proc"/>
</dbReference>
<proteinExistence type="predicted"/>
<dbReference type="Gene3D" id="2.60.200.20">
    <property type="match status" value="1"/>
</dbReference>
<gene>
    <name evidence="2" type="ORF">GS601_00615</name>
</gene>
<dbReference type="CDD" id="cd00060">
    <property type="entry name" value="FHA"/>
    <property type="match status" value="1"/>
</dbReference>
<name>A0A8J7Z0D3_9CYAN</name>
<dbReference type="RefSeq" id="WP_162421214.1">
    <property type="nucleotide sequence ID" value="NZ_WVIE01000001.1"/>
</dbReference>
<dbReference type="PROSITE" id="PS50006">
    <property type="entry name" value="FHA_DOMAIN"/>
    <property type="match status" value="1"/>
</dbReference>
<feature type="domain" description="FHA" evidence="1">
    <location>
        <begin position="106"/>
        <end position="156"/>
    </location>
</feature>
<dbReference type="Proteomes" id="UP000646053">
    <property type="component" value="Unassembled WGS sequence"/>
</dbReference>
<protein>
    <submittedName>
        <fullName evidence="2">FHA domain-containing protein</fullName>
    </submittedName>
</protein>
<dbReference type="Pfam" id="PF00498">
    <property type="entry name" value="FHA"/>
    <property type="match status" value="1"/>
</dbReference>
<dbReference type="InterPro" id="IPR008984">
    <property type="entry name" value="SMAD_FHA_dom_sf"/>
</dbReference>
<dbReference type="SMART" id="SM00240">
    <property type="entry name" value="FHA"/>
    <property type="match status" value="1"/>
</dbReference>
<dbReference type="PANTHER" id="PTHR23308">
    <property type="entry name" value="NUCLEAR INHIBITOR OF PROTEIN PHOSPHATASE-1"/>
    <property type="match status" value="1"/>
</dbReference>
<dbReference type="InterPro" id="IPR000253">
    <property type="entry name" value="FHA_dom"/>
</dbReference>
<evidence type="ECO:0000313" key="3">
    <source>
        <dbReference type="Proteomes" id="UP000646053"/>
    </source>
</evidence>
<sequence length="223" mass="25157">MTSELNGLDSANALLGLSPVTDCPTSDLAPQAEAFWSEPDDGVEDNFAKRPTLSIDHEKESSSHSAFSIFNSLKYIQGVLQRDQVYIVTNLVDSQTQILRQPQTAWTIGRNRAAALPLQDRNLSRRHAVLLYVAGDGFYLVDLNSMNGSYINDQRVQQRQLLHDGDRIRIGSMEFSFFLSADDRTLDPIHPEVLARLTNRELRPAFIDFSELKEEISFNISTR</sequence>
<organism evidence="2 3">
    <name type="scientific">Myxacorys almedinensis A</name>
    <dbReference type="NCBI Taxonomy" id="2690445"/>
    <lineage>
        <taxon>Bacteria</taxon>
        <taxon>Bacillati</taxon>
        <taxon>Cyanobacteriota</taxon>
        <taxon>Cyanophyceae</taxon>
        <taxon>Leptolyngbyales</taxon>
        <taxon>Leptolyngbyaceae</taxon>
        <taxon>Myxacorys</taxon>
        <taxon>Myxacorys almedinensis</taxon>
    </lineage>
</organism>
<dbReference type="EMBL" id="WVIE01000001">
    <property type="protein sequence ID" value="NDJ15803.1"/>
    <property type="molecule type" value="Genomic_DNA"/>
</dbReference>
<reference evidence="2" key="1">
    <citation type="submission" date="2019-12" db="EMBL/GenBank/DDBJ databases">
        <title>High-Quality draft genome sequences of three cyanobacteria isolated from the limestone walls of the Old Cathedral of Coimbra.</title>
        <authorList>
            <person name="Tiago I."/>
            <person name="Soares F."/>
            <person name="Portugal A."/>
        </authorList>
    </citation>
    <scope>NUCLEOTIDE SEQUENCE</scope>
    <source>
        <strain evidence="2">A</strain>
    </source>
</reference>
<evidence type="ECO:0000259" key="1">
    <source>
        <dbReference type="PROSITE" id="PS50006"/>
    </source>
</evidence>
<evidence type="ECO:0000313" key="2">
    <source>
        <dbReference type="EMBL" id="NDJ15803.1"/>
    </source>
</evidence>
<keyword evidence="3" id="KW-1185">Reference proteome</keyword>
<comment type="caution">
    <text evidence="2">The sequence shown here is derived from an EMBL/GenBank/DDBJ whole genome shotgun (WGS) entry which is preliminary data.</text>
</comment>
<accession>A0A8J7Z0D3</accession>